<feature type="transmembrane region" description="Helical" evidence="5">
    <location>
        <begin position="373"/>
        <end position="394"/>
    </location>
</feature>
<dbReference type="Pfam" id="PF07690">
    <property type="entry name" value="MFS_1"/>
    <property type="match status" value="1"/>
</dbReference>
<comment type="subcellular location">
    <subcellularLocation>
        <location evidence="1">Cell membrane</location>
        <topology evidence="1">Multi-pass membrane protein</topology>
    </subcellularLocation>
</comment>
<protein>
    <submittedName>
        <fullName evidence="7">MFS family permease</fullName>
    </submittedName>
</protein>
<evidence type="ECO:0000256" key="4">
    <source>
        <dbReference type="ARBA" id="ARBA00023136"/>
    </source>
</evidence>
<evidence type="ECO:0000259" key="6">
    <source>
        <dbReference type="PROSITE" id="PS50850"/>
    </source>
</evidence>
<feature type="transmembrane region" description="Helical" evidence="5">
    <location>
        <begin position="277"/>
        <end position="299"/>
    </location>
</feature>
<feature type="transmembrane region" description="Helical" evidence="5">
    <location>
        <begin position="155"/>
        <end position="176"/>
    </location>
</feature>
<keyword evidence="4 5" id="KW-0472">Membrane</keyword>
<dbReference type="PANTHER" id="PTHR23528">
    <property type="match status" value="1"/>
</dbReference>
<feature type="transmembrane region" description="Helical" evidence="5">
    <location>
        <begin position="62"/>
        <end position="83"/>
    </location>
</feature>
<comment type="caution">
    <text evidence="7">The sequence shown here is derived from an EMBL/GenBank/DDBJ whole genome shotgun (WGS) entry which is preliminary data.</text>
</comment>
<evidence type="ECO:0000256" key="1">
    <source>
        <dbReference type="ARBA" id="ARBA00004651"/>
    </source>
</evidence>
<evidence type="ECO:0000313" key="7">
    <source>
        <dbReference type="EMBL" id="NYI41001.1"/>
    </source>
</evidence>
<dbReference type="SUPFAM" id="SSF103473">
    <property type="entry name" value="MFS general substrate transporter"/>
    <property type="match status" value="1"/>
</dbReference>
<accession>A0A7Y9Z9D4</accession>
<keyword evidence="2 5" id="KW-0812">Transmembrane</keyword>
<name>A0A7Y9Z9D4_9MICO</name>
<feature type="transmembrane region" description="Helical" evidence="5">
    <location>
        <begin position="182"/>
        <end position="200"/>
    </location>
</feature>
<feature type="domain" description="Major facilitator superfamily (MFS) profile" evidence="6">
    <location>
        <begin position="239"/>
        <end position="425"/>
    </location>
</feature>
<feature type="transmembrane region" description="Helical" evidence="5">
    <location>
        <begin position="335"/>
        <end position="361"/>
    </location>
</feature>
<dbReference type="AlphaFoldDB" id="A0A7Y9Z9D4"/>
<feature type="transmembrane region" description="Helical" evidence="5">
    <location>
        <begin position="311"/>
        <end position="329"/>
    </location>
</feature>
<dbReference type="EMBL" id="JACBZO010000001">
    <property type="protein sequence ID" value="NYI41001.1"/>
    <property type="molecule type" value="Genomic_DNA"/>
</dbReference>
<dbReference type="Gene3D" id="1.20.1250.20">
    <property type="entry name" value="MFS general substrate transporter like domains"/>
    <property type="match status" value="2"/>
</dbReference>
<dbReference type="GO" id="GO:0005886">
    <property type="term" value="C:plasma membrane"/>
    <property type="evidence" value="ECO:0007669"/>
    <property type="project" value="UniProtKB-SubCell"/>
</dbReference>
<sequence>MNTDVPTFTSALAEPTRSPGRRWIAAMCLLNAGIMLALYAPIQVLLAQQSESILPGSKETLLAWTMALGALSATIFNPVWGTLSDRTTSRRGRRWPWVAGGAVVSVAALLYLSTASSVAGLIVGWVLAQAAVNAMFSPIVAAIPDLVPRAERGVTGGLIAVSQTAGIALASGIPYLTGSIKGGYALAAVLLVVLAIPYLLHSRDVPLRPGELEAARASRVPKGDRTAEHTAKDAAVRRDFWWAFVTRFLMWFGNSLMLLFLFYYLQDQLALGRDKAVAGMFMLTATYALIAAVTAVIGGRWSDRVGKRKPFVMGSGLVTSLAFGVLVVTNSFAMTLVAAIVLGIGFGTYQSVDFALITQVLPGADGRGRDMGILNVAAGLPQFVAPMVSIALIAGYGVNYQLIFGLGGVVSIVGSVLVRQIRGVE</sequence>
<dbReference type="PROSITE" id="PS50850">
    <property type="entry name" value="MFS"/>
    <property type="match status" value="1"/>
</dbReference>
<feature type="transmembrane region" description="Helical" evidence="5">
    <location>
        <begin position="23"/>
        <end position="42"/>
    </location>
</feature>
<feature type="transmembrane region" description="Helical" evidence="5">
    <location>
        <begin position="95"/>
        <end position="112"/>
    </location>
</feature>
<proteinExistence type="predicted"/>
<feature type="transmembrane region" description="Helical" evidence="5">
    <location>
        <begin position="240"/>
        <end position="265"/>
    </location>
</feature>
<feature type="transmembrane region" description="Helical" evidence="5">
    <location>
        <begin position="118"/>
        <end position="143"/>
    </location>
</feature>
<dbReference type="InterPro" id="IPR020846">
    <property type="entry name" value="MFS_dom"/>
</dbReference>
<organism evidence="7 8">
    <name type="scientific">Demequina lutea</name>
    <dbReference type="NCBI Taxonomy" id="431489"/>
    <lineage>
        <taxon>Bacteria</taxon>
        <taxon>Bacillati</taxon>
        <taxon>Actinomycetota</taxon>
        <taxon>Actinomycetes</taxon>
        <taxon>Micrococcales</taxon>
        <taxon>Demequinaceae</taxon>
        <taxon>Demequina</taxon>
    </lineage>
</organism>
<dbReference type="GO" id="GO:0022857">
    <property type="term" value="F:transmembrane transporter activity"/>
    <property type="evidence" value="ECO:0007669"/>
    <property type="project" value="InterPro"/>
</dbReference>
<keyword evidence="8" id="KW-1185">Reference proteome</keyword>
<gene>
    <name evidence="7" type="ORF">BKA03_001120</name>
</gene>
<keyword evidence="3 5" id="KW-1133">Transmembrane helix</keyword>
<dbReference type="PANTHER" id="PTHR23528:SF1">
    <property type="entry name" value="MAJOR FACILITATOR SUPERFAMILY (MFS) PROFILE DOMAIN-CONTAINING PROTEIN"/>
    <property type="match status" value="1"/>
</dbReference>
<dbReference type="Proteomes" id="UP000547973">
    <property type="component" value="Unassembled WGS sequence"/>
</dbReference>
<dbReference type="InterPro" id="IPR036259">
    <property type="entry name" value="MFS_trans_sf"/>
</dbReference>
<feature type="transmembrane region" description="Helical" evidence="5">
    <location>
        <begin position="400"/>
        <end position="418"/>
    </location>
</feature>
<evidence type="ECO:0000256" key="3">
    <source>
        <dbReference type="ARBA" id="ARBA00022989"/>
    </source>
</evidence>
<evidence type="ECO:0000256" key="5">
    <source>
        <dbReference type="SAM" id="Phobius"/>
    </source>
</evidence>
<dbReference type="RefSeq" id="WP_152649558.1">
    <property type="nucleotide sequence ID" value="NZ_BBRC01000007.1"/>
</dbReference>
<dbReference type="InterPro" id="IPR011701">
    <property type="entry name" value="MFS"/>
</dbReference>
<evidence type="ECO:0000256" key="2">
    <source>
        <dbReference type="ARBA" id="ARBA00022692"/>
    </source>
</evidence>
<reference evidence="7 8" key="1">
    <citation type="submission" date="2020-07" db="EMBL/GenBank/DDBJ databases">
        <title>Sequencing the genomes of 1000 actinobacteria strains.</title>
        <authorList>
            <person name="Klenk H.-P."/>
        </authorList>
    </citation>
    <scope>NUCLEOTIDE SEQUENCE [LARGE SCALE GENOMIC DNA]</scope>
    <source>
        <strain evidence="7 8">DSM 19970</strain>
    </source>
</reference>
<dbReference type="OrthoDB" id="7584869at2"/>
<evidence type="ECO:0000313" key="8">
    <source>
        <dbReference type="Proteomes" id="UP000547973"/>
    </source>
</evidence>